<dbReference type="InterPro" id="IPR050353">
    <property type="entry name" value="PyrK_electron_transfer"/>
</dbReference>
<dbReference type="Proteomes" id="UP001623592">
    <property type="component" value="Unassembled WGS sequence"/>
</dbReference>
<dbReference type="CDD" id="cd06192">
    <property type="entry name" value="DHOD_e_trans_like"/>
    <property type="match status" value="1"/>
</dbReference>
<evidence type="ECO:0000313" key="2">
    <source>
        <dbReference type="Proteomes" id="UP001623592"/>
    </source>
</evidence>
<proteinExistence type="predicted"/>
<dbReference type="PANTHER" id="PTHR43513:SF3">
    <property type="entry name" value="DIHYDROOROTATE DEHYDROGENASE B (NAD(+)), ELECTRON TRANSFER SUBUNIT-RELATED"/>
    <property type="match status" value="1"/>
</dbReference>
<name>A0ABW8TG48_9CLOT</name>
<dbReference type="InterPro" id="IPR017938">
    <property type="entry name" value="Riboflavin_synthase-like_b-brl"/>
</dbReference>
<organism evidence="1 2">
    <name type="scientific">Clostridium neuense</name>
    <dbReference type="NCBI Taxonomy" id="1728934"/>
    <lineage>
        <taxon>Bacteria</taxon>
        <taxon>Bacillati</taxon>
        <taxon>Bacillota</taxon>
        <taxon>Clostridia</taxon>
        <taxon>Eubacteriales</taxon>
        <taxon>Clostridiaceae</taxon>
        <taxon>Clostridium</taxon>
    </lineage>
</organism>
<keyword evidence="2" id="KW-1185">Reference proteome</keyword>
<accession>A0ABW8TG48</accession>
<dbReference type="NCBIfam" id="NF004470">
    <property type="entry name" value="PRK05802.1"/>
    <property type="match status" value="1"/>
</dbReference>
<protein>
    <submittedName>
        <fullName evidence="1">Sulfide/dihydroorotate dehydrogenase-like FAD/NAD-binding protein</fullName>
    </submittedName>
</protein>
<dbReference type="Gene3D" id="2.40.30.10">
    <property type="entry name" value="Translation factors"/>
    <property type="match status" value="1"/>
</dbReference>
<gene>
    <name evidence="1" type="ORF">ACJDT4_13820</name>
</gene>
<dbReference type="PANTHER" id="PTHR43513">
    <property type="entry name" value="DIHYDROOROTATE DEHYDROGENASE B (NAD(+)), ELECTRON TRANSFER SUBUNIT"/>
    <property type="match status" value="1"/>
</dbReference>
<dbReference type="Gene3D" id="3.40.50.80">
    <property type="entry name" value="Nucleotide-binding domain of ferredoxin-NADP reductase (FNR) module"/>
    <property type="match status" value="1"/>
</dbReference>
<dbReference type="PROSITE" id="PS00197">
    <property type="entry name" value="2FE2S_FER_1"/>
    <property type="match status" value="1"/>
</dbReference>
<dbReference type="EMBL" id="JBJIAA010000011">
    <property type="protein sequence ID" value="MFL0251494.1"/>
    <property type="molecule type" value="Genomic_DNA"/>
</dbReference>
<evidence type="ECO:0000313" key="1">
    <source>
        <dbReference type="EMBL" id="MFL0251494.1"/>
    </source>
</evidence>
<dbReference type="SUPFAM" id="SSF52343">
    <property type="entry name" value="Ferredoxin reductase-like, C-terminal NADP-linked domain"/>
    <property type="match status" value="1"/>
</dbReference>
<reference evidence="1 2" key="1">
    <citation type="submission" date="2024-11" db="EMBL/GenBank/DDBJ databases">
        <authorList>
            <person name="Heng Y.C."/>
            <person name="Lim A.C.H."/>
            <person name="Lee J.K.Y."/>
            <person name="Kittelmann S."/>
        </authorList>
    </citation>
    <scope>NUCLEOTIDE SEQUENCE [LARGE SCALE GENOMIC DNA]</scope>
    <source>
        <strain evidence="1 2">WILCCON 0114</strain>
    </source>
</reference>
<comment type="caution">
    <text evidence="1">The sequence shown here is derived from an EMBL/GenBank/DDBJ whole genome shotgun (WGS) entry which is preliminary data.</text>
</comment>
<dbReference type="SUPFAM" id="SSF63380">
    <property type="entry name" value="Riboflavin synthase domain-like"/>
    <property type="match status" value="1"/>
</dbReference>
<dbReference type="RefSeq" id="WP_406788148.1">
    <property type="nucleotide sequence ID" value="NZ_JBJIAA010000011.1"/>
</dbReference>
<dbReference type="InterPro" id="IPR039261">
    <property type="entry name" value="FNR_nucleotide-bd"/>
</dbReference>
<dbReference type="InterPro" id="IPR006058">
    <property type="entry name" value="2Fe2S_fd_BS"/>
</dbReference>
<sequence>MNYEFIDCIDSGSEYCPCHLAETGDCILCSQLKGKDSCDCTNWKGVCIYQEYIWNGNKAKNQRKAYSCTITDKENVDDKLLILTILAKHKLVEDLSSPGSYVFLRNPSKNFYYDAPISVMEANTKENFIKLAIEIKGIKTKTLNELNKNDNILVRGPYWNGVLGIKNINTLKENCALIIARGIGEAPMIPVMKKLYSNGNKILVLIDSANINDNFAKEYLEKYNAEIFYCNMLSKGELTYEFYTLLSECIKNKNVNLIHISGADILINRILNKIDDNIVVSCCNNAKMCCSEGICGTCSVRYSGHKLKKLCKVQIDPRYLFKDRRYV</sequence>